<dbReference type="InterPro" id="IPR020846">
    <property type="entry name" value="MFS_dom"/>
</dbReference>
<keyword evidence="6 7" id="KW-0472">Membrane</keyword>
<accession>A0A4S4NFU1</accession>
<evidence type="ECO:0000313" key="10">
    <source>
        <dbReference type="Proteomes" id="UP000308528"/>
    </source>
</evidence>
<dbReference type="InterPro" id="IPR036259">
    <property type="entry name" value="MFS_trans_sf"/>
</dbReference>
<dbReference type="Proteomes" id="UP000308528">
    <property type="component" value="Unassembled WGS sequence"/>
</dbReference>
<dbReference type="PROSITE" id="PS50850">
    <property type="entry name" value="MFS"/>
    <property type="match status" value="1"/>
</dbReference>
<dbReference type="OrthoDB" id="9783013at2"/>
<feature type="transmembrane region" description="Helical" evidence="7">
    <location>
        <begin position="274"/>
        <end position="293"/>
    </location>
</feature>
<feature type="transmembrane region" description="Helical" evidence="7">
    <location>
        <begin position="12"/>
        <end position="31"/>
    </location>
</feature>
<keyword evidence="4 7" id="KW-0812">Transmembrane</keyword>
<dbReference type="GO" id="GO:0005886">
    <property type="term" value="C:plasma membrane"/>
    <property type="evidence" value="ECO:0007669"/>
    <property type="project" value="UniProtKB-SubCell"/>
</dbReference>
<dbReference type="AlphaFoldDB" id="A0A4S4NFU1"/>
<keyword evidence="10" id="KW-1185">Reference proteome</keyword>
<reference evidence="9 10" key="1">
    <citation type="submission" date="2019-04" db="EMBL/GenBank/DDBJ databases">
        <title>Lewinella litorea sp. nov., isolated from a marine sand.</title>
        <authorList>
            <person name="Yoon J.-H."/>
        </authorList>
    </citation>
    <scope>NUCLEOTIDE SEQUENCE [LARGE SCALE GENOMIC DNA]</scope>
    <source>
        <strain evidence="9 10">HSMS-39</strain>
    </source>
</reference>
<gene>
    <name evidence="9" type="ORF">E4021_13350</name>
</gene>
<feature type="transmembrane region" description="Helical" evidence="7">
    <location>
        <begin position="163"/>
        <end position="182"/>
    </location>
</feature>
<evidence type="ECO:0000313" key="9">
    <source>
        <dbReference type="EMBL" id="THH37675.1"/>
    </source>
</evidence>
<dbReference type="GO" id="GO:0015212">
    <property type="term" value="F:cytidine transmembrane transporter activity"/>
    <property type="evidence" value="ECO:0007669"/>
    <property type="project" value="TreeGrafter"/>
</dbReference>
<dbReference type="PANTHER" id="PTHR23522:SF4">
    <property type="entry name" value="NUCLEOSIDE PERMEASE NUPG-RELATED"/>
    <property type="match status" value="1"/>
</dbReference>
<evidence type="ECO:0000256" key="2">
    <source>
        <dbReference type="ARBA" id="ARBA00022448"/>
    </source>
</evidence>
<comment type="caution">
    <text evidence="9">The sequence shown here is derived from an EMBL/GenBank/DDBJ whole genome shotgun (WGS) entry which is preliminary data.</text>
</comment>
<dbReference type="EMBL" id="SRSF01000006">
    <property type="protein sequence ID" value="THH37675.1"/>
    <property type="molecule type" value="Genomic_DNA"/>
</dbReference>
<feature type="transmembrane region" description="Helical" evidence="7">
    <location>
        <begin position="371"/>
        <end position="393"/>
    </location>
</feature>
<feature type="transmembrane region" description="Helical" evidence="7">
    <location>
        <begin position="335"/>
        <end position="356"/>
    </location>
</feature>
<feature type="transmembrane region" description="Helical" evidence="7">
    <location>
        <begin position="212"/>
        <end position="231"/>
    </location>
</feature>
<evidence type="ECO:0000256" key="4">
    <source>
        <dbReference type="ARBA" id="ARBA00022692"/>
    </source>
</evidence>
<feature type="transmembrane region" description="Helical" evidence="7">
    <location>
        <begin position="139"/>
        <end position="157"/>
    </location>
</feature>
<name>A0A4S4NFU1_9BACT</name>
<evidence type="ECO:0000256" key="6">
    <source>
        <dbReference type="ARBA" id="ARBA00023136"/>
    </source>
</evidence>
<protein>
    <submittedName>
        <fullName evidence="9">MFS transporter</fullName>
    </submittedName>
</protein>
<evidence type="ECO:0000256" key="1">
    <source>
        <dbReference type="ARBA" id="ARBA00004651"/>
    </source>
</evidence>
<keyword evidence="3" id="KW-1003">Cell membrane</keyword>
<evidence type="ECO:0000256" key="7">
    <source>
        <dbReference type="SAM" id="Phobius"/>
    </source>
</evidence>
<dbReference type="PANTHER" id="PTHR23522">
    <property type="entry name" value="BLL5896 PROTEIN"/>
    <property type="match status" value="1"/>
</dbReference>
<keyword evidence="5 7" id="KW-1133">Transmembrane helix</keyword>
<proteinExistence type="predicted"/>
<dbReference type="Gene3D" id="1.20.1250.20">
    <property type="entry name" value="MFS general substrate transporter like domains"/>
    <property type="match status" value="2"/>
</dbReference>
<evidence type="ECO:0000256" key="3">
    <source>
        <dbReference type="ARBA" id="ARBA00022475"/>
    </source>
</evidence>
<feature type="transmembrane region" description="Helical" evidence="7">
    <location>
        <begin position="299"/>
        <end position="323"/>
    </location>
</feature>
<dbReference type="GO" id="GO:0015213">
    <property type="term" value="F:uridine transmembrane transporter activity"/>
    <property type="evidence" value="ECO:0007669"/>
    <property type="project" value="TreeGrafter"/>
</dbReference>
<organism evidence="9 10">
    <name type="scientific">Neolewinella litorea</name>
    <dbReference type="NCBI Taxonomy" id="2562452"/>
    <lineage>
        <taxon>Bacteria</taxon>
        <taxon>Pseudomonadati</taxon>
        <taxon>Bacteroidota</taxon>
        <taxon>Saprospiria</taxon>
        <taxon>Saprospirales</taxon>
        <taxon>Lewinellaceae</taxon>
        <taxon>Neolewinella</taxon>
    </lineage>
</organism>
<dbReference type="Pfam" id="PF03825">
    <property type="entry name" value="Nuc_H_symport"/>
    <property type="match status" value="1"/>
</dbReference>
<dbReference type="SUPFAM" id="SSF103473">
    <property type="entry name" value="MFS general substrate transporter"/>
    <property type="match status" value="1"/>
</dbReference>
<feature type="transmembrane region" description="Helical" evidence="7">
    <location>
        <begin position="82"/>
        <end position="102"/>
    </location>
</feature>
<sequence>MRTGSVNDLTLRVRLSILLFLQFAVWASWLINLGTYLLESLHFSGLQVGMIYATNAIAATVAPPLMGWLADRSYPSERLMGVLNTVGGLSLIACYFTVSFPWFYGLMLLFNLCFIPTFSLAAAMCFYHLERPAEQYPLIRVWGTVAFMLVGIGLSVFRVEQSALPLLSGGFVALLLAAYSLLLPHTPPEPGFNWATLKGEEVRGIFRQRGMIVLLIALLASCIPSSFYYSFLNPFLNEVGWPAAAAKMALGQLFEIGVVLAMPFIFRRFRFRNIIFWGLMAWGLRYFAFGIGRPGESEWLLYAGIVVQGVAFAWIIIAAQIYVNNRVPTYLRNTAQGLISFANLGVGAFIGSWIAGEVVNANLLADGTHNWWAIWLVPGCVGVGAAAFFWVAFPREGRL</sequence>
<feature type="transmembrane region" description="Helical" evidence="7">
    <location>
        <begin position="51"/>
        <end position="70"/>
    </location>
</feature>
<evidence type="ECO:0000259" key="8">
    <source>
        <dbReference type="PROSITE" id="PS50850"/>
    </source>
</evidence>
<evidence type="ECO:0000256" key="5">
    <source>
        <dbReference type="ARBA" id="ARBA00022989"/>
    </source>
</evidence>
<feature type="domain" description="Major facilitator superfamily (MFS) profile" evidence="8">
    <location>
        <begin position="166"/>
        <end position="399"/>
    </location>
</feature>
<comment type="subcellular location">
    <subcellularLocation>
        <location evidence="1">Cell membrane</location>
        <topology evidence="1">Multi-pass membrane protein</topology>
    </subcellularLocation>
</comment>
<feature type="transmembrane region" description="Helical" evidence="7">
    <location>
        <begin position="108"/>
        <end position="127"/>
    </location>
</feature>
<dbReference type="InterPro" id="IPR004740">
    <property type="entry name" value="Nuc_H_symport"/>
</dbReference>
<feature type="transmembrane region" description="Helical" evidence="7">
    <location>
        <begin position="243"/>
        <end position="262"/>
    </location>
</feature>
<keyword evidence="2" id="KW-0813">Transport</keyword>